<dbReference type="EMBL" id="CM042020">
    <property type="protein sequence ID" value="KAI3822109.1"/>
    <property type="molecule type" value="Genomic_DNA"/>
</dbReference>
<dbReference type="Proteomes" id="UP001056120">
    <property type="component" value="Linkage Group LG03"/>
</dbReference>
<protein>
    <submittedName>
        <fullName evidence="1">Uncharacterized protein</fullName>
    </submittedName>
</protein>
<proteinExistence type="predicted"/>
<evidence type="ECO:0000313" key="1">
    <source>
        <dbReference type="EMBL" id="KAI3822109.1"/>
    </source>
</evidence>
<accession>A0ACB9JQC3</accession>
<comment type="caution">
    <text evidence="1">The sequence shown here is derived from an EMBL/GenBank/DDBJ whole genome shotgun (WGS) entry which is preliminary data.</text>
</comment>
<reference evidence="1 2" key="2">
    <citation type="journal article" date="2022" name="Mol. Ecol. Resour.">
        <title>The genomes of chicory, endive, great burdock and yacon provide insights into Asteraceae paleo-polyploidization history and plant inulin production.</title>
        <authorList>
            <person name="Fan W."/>
            <person name="Wang S."/>
            <person name="Wang H."/>
            <person name="Wang A."/>
            <person name="Jiang F."/>
            <person name="Liu H."/>
            <person name="Zhao H."/>
            <person name="Xu D."/>
            <person name="Zhang Y."/>
        </authorList>
    </citation>
    <scope>NUCLEOTIDE SEQUENCE [LARGE SCALE GENOMIC DNA]</scope>
    <source>
        <strain evidence="2">cv. Yunnan</strain>
        <tissue evidence="1">Leaves</tissue>
    </source>
</reference>
<sequence>MVIGFIFFFSFTLLQLQNQSDHCRMVSVMAAQETPAAEPVPSTGDYDTGETPDVSVLFSGDPGFLLKLFVPFLEANLS</sequence>
<name>A0ACB9JQC3_9ASTR</name>
<gene>
    <name evidence="1" type="ORF">L1987_09690</name>
</gene>
<organism evidence="1 2">
    <name type="scientific">Smallanthus sonchifolius</name>
    <dbReference type="NCBI Taxonomy" id="185202"/>
    <lineage>
        <taxon>Eukaryota</taxon>
        <taxon>Viridiplantae</taxon>
        <taxon>Streptophyta</taxon>
        <taxon>Embryophyta</taxon>
        <taxon>Tracheophyta</taxon>
        <taxon>Spermatophyta</taxon>
        <taxon>Magnoliopsida</taxon>
        <taxon>eudicotyledons</taxon>
        <taxon>Gunneridae</taxon>
        <taxon>Pentapetalae</taxon>
        <taxon>asterids</taxon>
        <taxon>campanulids</taxon>
        <taxon>Asterales</taxon>
        <taxon>Asteraceae</taxon>
        <taxon>Asteroideae</taxon>
        <taxon>Heliantheae alliance</taxon>
        <taxon>Millerieae</taxon>
        <taxon>Smallanthus</taxon>
    </lineage>
</organism>
<evidence type="ECO:0000313" key="2">
    <source>
        <dbReference type="Proteomes" id="UP001056120"/>
    </source>
</evidence>
<reference evidence="2" key="1">
    <citation type="journal article" date="2022" name="Mol. Ecol. Resour.">
        <title>The genomes of chicory, endive, great burdock and yacon provide insights into Asteraceae palaeo-polyploidization history and plant inulin production.</title>
        <authorList>
            <person name="Fan W."/>
            <person name="Wang S."/>
            <person name="Wang H."/>
            <person name="Wang A."/>
            <person name="Jiang F."/>
            <person name="Liu H."/>
            <person name="Zhao H."/>
            <person name="Xu D."/>
            <person name="Zhang Y."/>
        </authorList>
    </citation>
    <scope>NUCLEOTIDE SEQUENCE [LARGE SCALE GENOMIC DNA]</scope>
    <source>
        <strain evidence="2">cv. Yunnan</strain>
    </source>
</reference>
<keyword evidence="2" id="KW-1185">Reference proteome</keyword>